<reference evidence="1" key="1">
    <citation type="submission" date="2019-04" db="EMBL/GenBank/DDBJ databases">
        <title>Microbes associate with the intestines of laboratory mice.</title>
        <authorList>
            <person name="Navarre W."/>
            <person name="Wong E."/>
            <person name="Huang K."/>
            <person name="Tropini C."/>
            <person name="Ng K."/>
            <person name="Yu B."/>
        </authorList>
    </citation>
    <scope>NUCLEOTIDE SEQUENCE</scope>
    <source>
        <strain evidence="1">NM01_1-7b</strain>
    </source>
</reference>
<dbReference type="Proteomes" id="UP000304953">
    <property type="component" value="Unassembled WGS sequence"/>
</dbReference>
<proteinExistence type="predicted"/>
<keyword evidence="2" id="KW-1185">Reference proteome</keyword>
<sequence length="756" mass="82548">MNIKKVDDKPMVIHTKEKPKLKIKGTPETKIKGRNVLTVQHGPKIAGTVAEKNVAADGKIKLKKSSVHVTDKRKTGQTKTAAGNVEYRGKKDNGTAQGGYADTPMRGRDGNGNVQSRNSSGTMYGRKENVTAQHRCSSENVQSGNIYGTFQDRTVQGRRESRTIQDRYADTPMQGRQGKEQEVRQSVNRENRMYAKQTGVASYRKTKAEKEAAIKKKPPVSAAVVSVAAKTALDEMDGGNEVYEAYMAADALAKPATNAVDAGRNLYRSKAAKEKQQRIKKKQSRSRIREKAVKESAVKAARKTAQTAAKETAKETGKKVAKETSKAAAKTAAATAGTGAGGVLAGIAAGEAVGIAMDKRDVKNSTRNRMIKLFVAKLRQEENQDNIGKALKDIVMLRFSMMAKYIVRYVGLFLIGLFALVALVALPIIAVIAVIYNSPFAIFFPSISSGETTQEVLSAYVAEFNEEVREQLENHDGYDTSEKIYINFEGSGTPDNFCDILMVYMVKHGDGDTATDMTDKAKQNLKAVFDDMCSYTITSRTDTDTDDEGNTTTTTVKEVNVELKTCYDMISAYGFNAEEQAVLAELMKPEYLAMIGYTGGGGGGDPGEAISPEQYQAIVDAISDENGKKVVAFALSKVGYPYSQAYRDSGDYYDCSSLAYYAWRSAGVSIMYEGSNTAASEGKLCYDNNLLVNYDEMQPGDLIFYSYERNGRFMNISHVAIYAGNGKVVEAANTRLGVVYRPVQGRSSIVFIGRPR</sequence>
<protein>
    <submittedName>
        <fullName evidence="1">Peptidoglycan endopeptidase</fullName>
    </submittedName>
</protein>
<accession>A0AC61RQZ4</accession>
<evidence type="ECO:0000313" key="1">
    <source>
        <dbReference type="EMBL" id="TGY90938.1"/>
    </source>
</evidence>
<evidence type="ECO:0000313" key="2">
    <source>
        <dbReference type="Proteomes" id="UP000304953"/>
    </source>
</evidence>
<name>A0AC61RQZ4_9FIRM</name>
<organism evidence="1 2">
    <name type="scientific">Petralouisia muris</name>
    <dbReference type="NCBI Taxonomy" id="3032872"/>
    <lineage>
        <taxon>Bacteria</taxon>
        <taxon>Bacillati</taxon>
        <taxon>Bacillota</taxon>
        <taxon>Clostridia</taxon>
        <taxon>Lachnospirales</taxon>
        <taxon>Lachnospiraceae</taxon>
        <taxon>Petralouisia</taxon>
    </lineage>
</organism>
<dbReference type="EMBL" id="SRYA01000077">
    <property type="protein sequence ID" value="TGY90938.1"/>
    <property type="molecule type" value="Genomic_DNA"/>
</dbReference>
<gene>
    <name evidence="1" type="ORF">E5329_23520</name>
</gene>
<comment type="caution">
    <text evidence="1">The sequence shown here is derived from an EMBL/GenBank/DDBJ whole genome shotgun (WGS) entry which is preliminary data.</text>
</comment>